<keyword evidence="7" id="KW-0732">Signal</keyword>
<comment type="similarity">
    <text evidence="2">Belongs to the peptidase M14 family.</text>
</comment>
<keyword evidence="3" id="KW-0645">Protease</keyword>
<dbReference type="PANTHER" id="PTHR11705:SF143">
    <property type="entry name" value="SLL0236 PROTEIN"/>
    <property type="match status" value="1"/>
</dbReference>
<keyword evidence="10" id="KW-1185">Reference proteome</keyword>
<dbReference type="GO" id="GO:0006508">
    <property type="term" value="P:proteolysis"/>
    <property type="evidence" value="ECO:0007669"/>
    <property type="project" value="UniProtKB-KW"/>
</dbReference>
<dbReference type="KEGG" id="gba:J421_0543"/>
<organism evidence="9 10">
    <name type="scientific">Gemmatirosa kalamazoonensis</name>
    <dbReference type="NCBI Taxonomy" id="861299"/>
    <lineage>
        <taxon>Bacteria</taxon>
        <taxon>Pseudomonadati</taxon>
        <taxon>Gemmatimonadota</taxon>
        <taxon>Gemmatimonadia</taxon>
        <taxon>Gemmatimonadales</taxon>
        <taxon>Gemmatimonadaceae</taxon>
        <taxon>Gemmatirosa</taxon>
    </lineage>
</organism>
<dbReference type="InterPro" id="IPR029062">
    <property type="entry name" value="Class_I_gatase-like"/>
</dbReference>
<dbReference type="HOGENOM" id="CLU_011471_0_0_0"/>
<dbReference type="GO" id="GO:0005615">
    <property type="term" value="C:extracellular space"/>
    <property type="evidence" value="ECO:0007669"/>
    <property type="project" value="TreeGrafter"/>
</dbReference>
<dbReference type="Pfam" id="PF00246">
    <property type="entry name" value="Peptidase_M14"/>
    <property type="match status" value="1"/>
</dbReference>
<dbReference type="RefSeq" id="WP_104022171.1">
    <property type="nucleotide sequence ID" value="NZ_CP007128.1"/>
</dbReference>
<evidence type="ECO:0000313" key="9">
    <source>
        <dbReference type="EMBL" id="AHG88080.1"/>
    </source>
</evidence>
<dbReference type="OrthoDB" id="9758209at2"/>
<dbReference type="CDD" id="cd06240">
    <property type="entry name" value="M14-like"/>
    <property type="match status" value="1"/>
</dbReference>
<keyword evidence="4" id="KW-0378">Hydrolase</keyword>
<dbReference type="eggNOG" id="COG2866">
    <property type="taxonomic scope" value="Bacteria"/>
</dbReference>
<dbReference type="SUPFAM" id="SSF53187">
    <property type="entry name" value="Zn-dependent exopeptidases"/>
    <property type="match status" value="1"/>
</dbReference>
<keyword evidence="9" id="KW-0121">Carboxypeptidase</keyword>
<dbReference type="STRING" id="861299.J421_0543"/>
<proteinExistence type="inferred from homology"/>
<comment type="cofactor">
    <cofactor evidence="1">
        <name>Zn(2+)</name>
        <dbReference type="ChEBI" id="CHEBI:29105"/>
    </cofactor>
</comment>
<evidence type="ECO:0000313" key="10">
    <source>
        <dbReference type="Proteomes" id="UP000019151"/>
    </source>
</evidence>
<evidence type="ECO:0000256" key="1">
    <source>
        <dbReference type="ARBA" id="ARBA00001947"/>
    </source>
</evidence>
<evidence type="ECO:0000256" key="4">
    <source>
        <dbReference type="ARBA" id="ARBA00022801"/>
    </source>
</evidence>
<dbReference type="GO" id="GO:0004181">
    <property type="term" value="F:metallocarboxypeptidase activity"/>
    <property type="evidence" value="ECO:0007669"/>
    <property type="project" value="InterPro"/>
</dbReference>
<dbReference type="InterPro" id="IPR000834">
    <property type="entry name" value="Peptidase_M14"/>
</dbReference>
<evidence type="ECO:0000259" key="8">
    <source>
        <dbReference type="Pfam" id="PF00246"/>
    </source>
</evidence>
<dbReference type="AlphaFoldDB" id="W0RCN2"/>
<evidence type="ECO:0000256" key="3">
    <source>
        <dbReference type="ARBA" id="ARBA00022670"/>
    </source>
</evidence>
<feature type="chain" id="PRO_5004793890" evidence="7">
    <location>
        <begin position="23"/>
        <end position="891"/>
    </location>
</feature>
<dbReference type="PANTHER" id="PTHR11705">
    <property type="entry name" value="PROTEASE FAMILY M14 CARBOXYPEPTIDASE A,B"/>
    <property type="match status" value="1"/>
</dbReference>
<reference evidence="9 10" key="1">
    <citation type="journal article" date="2014" name="Genome Announc.">
        <title>Genome Sequence and Methylome of Soil Bacterium Gemmatirosa kalamazoonensis KBS708T, a Member of the Rarely Cultivated Gemmatimonadetes Phylum.</title>
        <authorList>
            <person name="Debruyn J.M."/>
            <person name="Radosevich M."/>
            <person name="Wommack K.E."/>
            <person name="Polson S.W."/>
            <person name="Hauser L.J."/>
            <person name="Fawaz M.N."/>
            <person name="Korlach J."/>
            <person name="Tsai Y.C."/>
        </authorList>
    </citation>
    <scope>NUCLEOTIDE SEQUENCE [LARGE SCALE GENOMIC DNA]</scope>
    <source>
        <strain evidence="9 10">KBS708</strain>
    </source>
</reference>
<gene>
    <name evidence="9" type="ORF">J421_0543</name>
</gene>
<evidence type="ECO:0000256" key="6">
    <source>
        <dbReference type="ARBA" id="ARBA00023049"/>
    </source>
</evidence>
<dbReference type="EMBL" id="CP007128">
    <property type="protein sequence ID" value="AHG88080.1"/>
    <property type="molecule type" value="Genomic_DNA"/>
</dbReference>
<dbReference type="Gene3D" id="3.40.630.10">
    <property type="entry name" value="Zn peptidases"/>
    <property type="match status" value="1"/>
</dbReference>
<dbReference type="SUPFAM" id="SSF52317">
    <property type="entry name" value="Class I glutamine amidotransferase-like"/>
    <property type="match status" value="1"/>
</dbReference>
<evidence type="ECO:0000256" key="5">
    <source>
        <dbReference type="ARBA" id="ARBA00022833"/>
    </source>
</evidence>
<feature type="signal peptide" evidence="7">
    <location>
        <begin position="1"/>
        <end position="22"/>
    </location>
</feature>
<feature type="domain" description="Peptidase M14" evidence="8">
    <location>
        <begin position="51"/>
        <end position="224"/>
    </location>
</feature>
<accession>W0RCN2</accession>
<sequence>MPIRSRLASLIALGTLATPLSAQRHITTPKEALGANFGDDYFLASYRQIADYWRTVDRESDRMKVVEIGKTAEGRPHLMAIVTSPENHARLARYREISARLARAEGLTDAEALALAKEGKAVVWIDGGLHATETLGAQQLGQIVYEMVSRDDEETRRILNDVVILFVHANPDGNDLVADWYMRRTDPTTRSLAGLPRLYQKYIGHDDNRDFFASTQAETENENRVLYHEWFPQLLYNHHQSGPAGTVVYSPPLRDPYNYNLDPALILGLQSLGAAMHTRLALEGKGGATMRSGGPYDGWWNGGIRNTATFHNIIAVLTEMIGGPTPQRVPLVLQRQIPGGDLALPVAPQAWHFRQSIEYSTSLDRAVLDYASRNREALLYDIYRMGRASIERGSRDTWTANPRRDAAIAERMPDASDSAKWAAMHAPELRDPRAWIVPRDQPDFPTAVKLVNALRETGITVQRATRDFEVGGRRYAAGSFVVPAAQAFRPHVMDMMEPQVHPDVFPYPGAPPTPPYDNAGWTLAYQMGVRFDRVLDALPAGLPLERVTAWNVAPPAAAIPASSGGFLLDPRQNDAFTAANRLLAAGVEVRRVPASGAWFVPAGNADALRRVAAPLGITVAASPAPPSDAASVRAPRIGLWDQYGGSMPSGWTRWILEQFAFPYERVFAPQLDAGNLNAKYDVLVFVTGAIPGAATGRRAGAAADSVIPDLPAEYRDQVGRVTAERTLPRVREFVERGGTVIAIGTSAVNLAAYLQLPVENHLVENGAPLPRTKFYVPGSLLRVRVDTTSTIALGMPSSADVFFDDSPVFRLGPDAAAKGVRAVAWFDSATPLRSGWAWGQQYLEHGVAAVDARVGRGRVVLFGPEILQRAQPHGTFKLLFDAIYAAAADAR</sequence>
<name>W0RCN2_9BACT</name>
<dbReference type="GO" id="GO:0008270">
    <property type="term" value="F:zinc ion binding"/>
    <property type="evidence" value="ECO:0007669"/>
    <property type="project" value="InterPro"/>
</dbReference>
<evidence type="ECO:0000256" key="2">
    <source>
        <dbReference type="ARBA" id="ARBA00005988"/>
    </source>
</evidence>
<dbReference type="Proteomes" id="UP000019151">
    <property type="component" value="Chromosome"/>
</dbReference>
<keyword evidence="5" id="KW-0862">Zinc</keyword>
<protein>
    <submittedName>
        <fullName evidence="9">Peptidase M14 carboxypeptidase A</fullName>
    </submittedName>
</protein>
<evidence type="ECO:0000256" key="7">
    <source>
        <dbReference type="SAM" id="SignalP"/>
    </source>
</evidence>
<dbReference type="InParanoid" id="W0RCN2"/>
<keyword evidence="6" id="KW-0482">Metalloprotease</keyword>